<gene>
    <name evidence="3" type="ORF">NE857_08690</name>
</gene>
<keyword evidence="1" id="KW-0732">Signal</keyword>
<evidence type="ECO:0000313" key="3">
    <source>
        <dbReference type="EMBL" id="USY21662.1"/>
    </source>
</evidence>
<reference evidence="3" key="1">
    <citation type="submission" date="2022-06" db="EMBL/GenBank/DDBJ databases">
        <authorList>
            <person name="Ping M."/>
        </authorList>
    </citation>
    <scope>NUCLEOTIDE SEQUENCE</scope>
    <source>
        <strain evidence="3">JCM11759T</strain>
    </source>
</reference>
<feature type="signal peptide" evidence="1">
    <location>
        <begin position="1"/>
        <end position="22"/>
    </location>
</feature>
<name>A0ABY5DBE5_9ACTN</name>
<feature type="domain" description="Septum formation-related" evidence="2">
    <location>
        <begin position="67"/>
        <end position="155"/>
    </location>
</feature>
<evidence type="ECO:0000313" key="4">
    <source>
        <dbReference type="Proteomes" id="UP001055940"/>
    </source>
</evidence>
<accession>A0ABY5DBE5</accession>
<evidence type="ECO:0000256" key="1">
    <source>
        <dbReference type="SAM" id="SignalP"/>
    </source>
</evidence>
<dbReference type="Proteomes" id="UP001055940">
    <property type="component" value="Chromosome"/>
</dbReference>
<dbReference type="RefSeq" id="WP_254420509.1">
    <property type="nucleotide sequence ID" value="NZ_BAAAJB010000087.1"/>
</dbReference>
<proteinExistence type="predicted"/>
<dbReference type="Pfam" id="PF13845">
    <property type="entry name" value="Septum_form"/>
    <property type="match status" value="1"/>
</dbReference>
<evidence type="ECO:0000259" key="2">
    <source>
        <dbReference type="Pfam" id="PF13845"/>
    </source>
</evidence>
<feature type="chain" id="PRO_5047429712" evidence="1">
    <location>
        <begin position="23"/>
        <end position="168"/>
    </location>
</feature>
<dbReference type="InterPro" id="IPR026004">
    <property type="entry name" value="Septum_form"/>
</dbReference>
<keyword evidence="4" id="KW-1185">Reference proteome</keyword>
<sequence>MSSPTPALLSPALRNTSLALLAAGAAVSLSACGLVNALLGTGNAMDVEVGDCFNEEEMFAVPGGENEEVSDIPLIDCAEPHNAEFFYAEDLPDGDFPGDTSVSKLAEEICEGSAFDDFLGENVTESDIFIGSLQPTVETWDLLGDREILCYAVVDGDPVTGSLGVANP</sequence>
<protein>
    <submittedName>
        <fullName evidence="3">Septum formation family protein</fullName>
    </submittedName>
</protein>
<organism evidence="3 4">
    <name type="scientific">Nocardiopsis exhalans</name>
    <dbReference type="NCBI Taxonomy" id="163604"/>
    <lineage>
        <taxon>Bacteria</taxon>
        <taxon>Bacillati</taxon>
        <taxon>Actinomycetota</taxon>
        <taxon>Actinomycetes</taxon>
        <taxon>Streptosporangiales</taxon>
        <taxon>Nocardiopsidaceae</taxon>
        <taxon>Nocardiopsis</taxon>
    </lineage>
</organism>
<dbReference type="EMBL" id="CP099837">
    <property type="protein sequence ID" value="USY21662.1"/>
    <property type="molecule type" value="Genomic_DNA"/>
</dbReference>